<gene>
    <name evidence="2" type="ORF">LGLO00237_LOCUS16774</name>
</gene>
<evidence type="ECO:0000256" key="1">
    <source>
        <dbReference type="SAM" id="MobiDB-lite"/>
    </source>
</evidence>
<feature type="compositionally biased region" description="Polar residues" evidence="1">
    <location>
        <begin position="61"/>
        <end position="72"/>
    </location>
</feature>
<name>A0A7S3YXL6_9EUKA</name>
<reference evidence="2" key="1">
    <citation type="submission" date="2021-01" db="EMBL/GenBank/DDBJ databases">
        <authorList>
            <person name="Corre E."/>
            <person name="Pelletier E."/>
            <person name="Niang G."/>
            <person name="Scheremetjew M."/>
            <person name="Finn R."/>
            <person name="Kale V."/>
            <person name="Holt S."/>
            <person name="Cochrane G."/>
            <person name="Meng A."/>
            <person name="Brown T."/>
            <person name="Cohen L."/>
        </authorList>
    </citation>
    <scope>NUCLEOTIDE SEQUENCE</scope>
    <source>
        <strain evidence="2">CCCM811</strain>
    </source>
</reference>
<feature type="compositionally biased region" description="Basic and acidic residues" evidence="1">
    <location>
        <begin position="88"/>
        <end position="100"/>
    </location>
</feature>
<organism evidence="2">
    <name type="scientific">Lotharella globosa</name>
    <dbReference type="NCBI Taxonomy" id="91324"/>
    <lineage>
        <taxon>Eukaryota</taxon>
        <taxon>Sar</taxon>
        <taxon>Rhizaria</taxon>
        <taxon>Cercozoa</taxon>
        <taxon>Chlorarachniophyceae</taxon>
        <taxon>Lotharella</taxon>
    </lineage>
</organism>
<dbReference type="AlphaFoldDB" id="A0A7S3YXL6"/>
<evidence type="ECO:0000313" key="2">
    <source>
        <dbReference type="EMBL" id="CAE0665169.1"/>
    </source>
</evidence>
<feature type="compositionally biased region" description="Basic and acidic residues" evidence="1">
    <location>
        <begin position="1"/>
        <end position="31"/>
    </location>
</feature>
<accession>A0A7S3YXL6</accession>
<dbReference type="EMBL" id="HBIV01023339">
    <property type="protein sequence ID" value="CAE0665169.1"/>
    <property type="molecule type" value="Transcribed_RNA"/>
</dbReference>
<feature type="region of interest" description="Disordered" evidence="1">
    <location>
        <begin position="1"/>
        <end position="125"/>
    </location>
</feature>
<sequence length="212" mass="24461">MQRDMYDRDPILRPDSRDPKQSKTVVRENLDKLYGTDPILNPPSDFSGRIYSPNGPHVSKRTSLMPTNNGRNPITEGDYTQRKPSKKQVPEYAERRENKWAPRPLCRAPRRPADPDCAGAKSTDLGKRQGWTTHFQKFKPARQVNPHNKPQDGKFKEFRPSRAFGPTSHVLQKTSPILQNDGQYEAHERSQVRTFKDALRRSVNCRLTRVVE</sequence>
<protein>
    <submittedName>
        <fullName evidence="2">Uncharacterized protein</fullName>
    </submittedName>
</protein>
<proteinExistence type="predicted"/>